<protein>
    <recommendedName>
        <fullName evidence="2">Beta-ketoacyl-[acyl-carrier-protein] synthase III N-terminal domain-containing protein</fullName>
    </recommendedName>
</protein>
<comment type="caution">
    <text evidence="1">The sequence shown here is derived from an EMBL/GenBank/DDBJ whole genome shotgun (WGS) entry which is preliminary data.</text>
</comment>
<feature type="non-terminal residue" evidence="1">
    <location>
        <position position="194"/>
    </location>
</feature>
<sequence>MDVFINDIAAFLPNEPVTNDEIENVLGKINNISSRARPIVLKNNKIETRYYAIDPATGRLTHNNAQLTAEAIRKLRPYRGFDVNSIQCLCCGTTTPDLLLPGHALMVLGELRGPECEAVTTAGICISGMAALKYAYMNVAAGMSDNAVATGSDLSSSFMREKFFAPFPKSDADLEKRPIHAFDADFLRWMLSDG</sequence>
<accession>X0XTF9</accession>
<dbReference type="InterPro" id="IPR016039">
    <property type="entry name" value="Thiolase-like"/>
</dbReference>
<proteinExistence type="predicted"/>
<reference evidence="1" key="1">
    <citation type="journal article" date="2014" name="Front. Microbiol.">
        <title>High frequency of phylogenetically diverse reductive dehalogenase-homologous genes in deep subseafloor sedimentary metagenomes.</title>
        <authorList>
            <person name="Kawai M."/>
            <person name="Futagami T."/>
            <person name="Toyoda A."/>
            <person name="Takaki Y."/>
            <person name="Nishi S."/>
            <person name="Hori S."/>
            <person name="Arai W."/>
            <person name="Tsubouchi T."/>
            <person name="Morono Y."/>
            <person name="Uchiyama I."/>
            <person name="Ito T."/>
            <person name="Fujiyama A."/>
            <person name="Inagaki F."/>
            <person name="Takami H."/>
        </authorList>
    </citation>
    <scope>NUCLEOTIDE SEQUENCE</scope>
    <source>
        <strain evidence="1">Expedition CK06-06</strain>
    </source>
</reference>
<dbReference type="EMBL" id="BARS01049958">
    <property type="protein sequence ID" value="GAG38607.1"/>
    <property type="molecule type" value="Genomic_DNA"/>
</dbReference>
<organism evidence="1">
    <name type="scientific">marine sediment metagenome</name>
    <dbReference type="NCBI Taxonomy" id="412755"/>
    <lineage>
        <taxon>unclassified sequences</taxon>
        <taxon>metagenomes</taxon>
        <taxon>ecological metagenomes</taxon>
    </lineage>
</organism>
<name>X0XTF9_9ZZZZ</name>
<evidence type="ECO:0008006" key="2">
    <source>
        <dbReference type="Google" id="ProtNLM"/>
    </source>
</evidence>
<dbReference type="CDD" id="cd00827">
    <property type="entry name" value="init_cond_enzymes"/>
    <property type="match status" value="1"/>
</dbReference>
<evidence type="ECO:0000313" key="1">
    <source>
        <dbReference type="EMBL" id="GAG38607.1"/>
    </source>
</evidence>
<gene>
    <name evidence="1" type="ORF">S01H1_74654</name>
</gene>
<dbReference type="AlphaFoldDB" id="X0XTF9"/>
<dbReference type="SUPFAM" id="SSF53901">
    <property type="entry name" value="Thiolase-like"/>
    <property type="match status" value="1"/>
</dbReference>
<dbReference type="Gene3D" id="3.40.47.10">
    <property type="match status" value="1"/>
</dbReference>
<dbReference type="GO" id="GO:0016746">
    <property type="term" value="F:acyltransferase activity"/>
    <property type="evidence" value="ECO:0007669"/>
    <property type="project" value="InterPro"/>
</dbReference>